<organism evidence="3 4">
    <name type="scientific">Rubus argutus</name>
    <name type="common">Southern blackberry</name>
    <dbReference type="NCBI Taxonomy" id="59490"/>
    <lineage>
        <taxon>Eukaryota</taxon>
        <taxon>Viridiplantae</taxon>
        <taxon>Streptophyta</taxon>
        <taxon>Embryophyta</taxon>
        <taxon>Tracheophyta</taxon>
        <taxon>Spermatophyta</taxon>
        <taxon>Magnoliopsida</taxon>
        <taxon>eudicotyledons</taxon>
        <taxon>Gunneridae</taxon>
        <taxon>Pentapetalae</taxon>
        <taxon>rosids</taxon>
        <taxon>fabids</taxon>
        <taxon>Rosales</taxon>
        <taxon>Rosaceae</taxon>
        <taxon>Rosoideae</taxon>
        <taxon>Rosoideae incertae sedis</taxon>
        <taxon>Rubus</taxon>
    </lineage>
</organism>
<dbReference type="InterPro" id="IPR032675">
    <property type="entry name" value="LRR_dom_sf"/>
</dbReference>
<dbReference type="Gene3D" id="1.20.1280.50">
    <property type="match status" value="1"/>
</dbReference>
<dbReference type="SUPFAM" id="SSF52047">
    <property type="entry name" value="RNI-like"/>
    <property type="match status" value="1"/>
</dbReference>
<dbReference type="SUPFAM" id="SSF81383">
    <property type="entry name" value="F-box domain"/>
    <property type="match status" value="1"/>
</dbReference>
<gene>
    <name evidence="3" type="ORF">M0R45_016671</name>
</gene>
<evidence type="ECO:0000259" key="2">
    <source>
        <dbReference type="Pfam" id="PF23622"/>
    </source>
</evidence>
<dbReference type="InterPro" id="IPR053781">
    <property type="entry name" value="F-box_AtFBL13-like"/>
</dbReference>
<evidence type="ECO:0000259" key="1">
    <source>
        <dbReference type="Pfam" id="PF00646"/>
    </source>
</evidence>
<sequence length="493" mass="56598">MKKRVRLTPQSVVDKGHNYNLRSTKENKFVDRISQLEDELLVSILSLLPLKKAAATSILSRRWRYAWASTLNLNFDPDEEMLGSLSYQSNPKIQEVERRKYVNWVNDVVERHRGSNVQHVRFSFDLDYKFSSHIDKWIQFAMKKGVQVLELDFLYNGVLFRGSGNCYAFPHEVLGVKTGSASRPVCCDVPTLHPNMYSSFKTLRVLHFKAVAVDGGVLECILSNCPLLEQLSVFNSPNLAKLRVCGPSIALKYLVIEACDAIKHIEICDASLVSFIYSGHKPTLLLLNVPFLVEVSVFQHASSCYFNEILSDVFTQLPCCLSQLEIIKAIPSRVYRKNRVLPMLANVKHLELAFAADSDDSLLHLNSFIKASPHLHKLILHVHGFGNRGPVTYKKAAKFSHHYLNEVEIAGLAGFFPWHSFRPCHIQLVQYFTEIAVRLEKIIITRTWNNSKYLYWCFPRQRLRGEREERYERIRSWEQLNECAPSIIELAGQ</sequence>
<dbReference type="PANTHER" id="PTHR34145:SF68">
    <property type="entry name" value="FBD DOMAIN-CONTAINING PROTEIN"/>
    <property type="match status" value="1"/>
</dbReference>
<evidence type="ECO:0000313" key="4">
    <source>
        <dbReference type="Proteomes" id="UP001457282"/>
    </source>
</evidence>
<dbReference type="InterPro" id="IPR055357">
    <property type="entry name" value="LRR_At1g61320_AtMIF1"/>
</dbReference>
<feature type="domain" description="At1g61320/AtMIF1 LRR" evidence="2">
    <location>
        <begin position="108"/>
        <end position="449"/>
    </location>
</feature>
<dbReference type="Pfam" id="PF23622">
    <property type="entry name" value="LRR_At1g61320_AtMIF1"/>
    <property type="match status" value="1"/>
</dbReference>
<dbReference type="Proteomes" id="UP001457282">
    <property type="component" value="Unassembled WGS sequence"/>
</dbReference>
<dbReference type="Gene3D" id="3.80.10.10">
    <property type="entry name" value="Ribonuclease Inhibitor"/>
    <property type="match status" value="1"/>
</dbReference>
<evidence type="ECO:0000313" key="3">
    <source>
        <dbReference type="EMBL" id="KAK9939993.1"/>
    </source>
</evidence>
<accession>A0AAW1XU04</accession>
<protein>
    <submittedName>
        <fullName evidence="3">Uncharacterized protein</fullName>
    </submittedName>
</protein>
<name>A0AAW1XU04_RUBAR</name>
<dbReference type="PANTHER" id="PTHR34145">
    <property type="entry name" value="OS02G0105600 PROTEIN"/>
    <property type="match status" value="1"/>
</dbReference>
<dbReference type="Pfam" id="PF00646">
    <property type="entry name" value="F-box"/>
    <property type="match status" value="1"/>
</dbReference>
<reference evidence="3 4" key="1">
    <citation type="journal article" date="2023" name="G3 (Bethesda)">
        <title>A chromosome-length genome assembly and annotation of blackberry (Rubus argutus, cv. 'Hillquist').</title>
        <authorList>
            <person name="Bruna T."/>
            <person name="Aryal R."/>
            <person name="Dudchenko O."/>
            <person name="Sargent D.J."/>
            <person name="Mead D."/>
            <person name="Buti M."/>
            <person name="Cavallini A."/>
            <person name="Hytonen T."/>
            <person name="Andres J."/>
            <person name="Pham M."/>
            <person name="Weisz D."/>
            <person name="Mascagni F."/>
            <person name="Usai G."/>
            <person name="Natali L."/>
            <person name="Bassil N."/>
            <person name="Fernandez G.E."/>
            <person name="Lomsadze A."/>
            <person name="Armour M."/>
            <person name="Olukolu B."/>
            <person name="Poorten T."/>
            <person name="Britton C."/>
            <person name="Davik J."/>
            <person name="Ashrafi H."/>
            <person name="Aiden E.L."/>
            <person name="Borodovsky M."/>
            <person name="Worthington M."/>
        </authorList>
    </citation>
    <scope>NUCLEOTIDE SEQUENCE [LARGE SCALE GENOMIC DNA]</scope>
    <source>
        <strain evidence="3">PI 553951</strain>
    </source>
</reference>
<dbReference type="CDD" id="cd22160">
    <property type="entry name" value="F-box_AtFBL13-like"/>
    <property type="match status" value="1"/>
</dbReference>
<dbReference type="InterPro" id="IPR036047">
    <property type="entry name" value="F-box-like_dom_sf"/>
</dbReference>
<dbReference type="InterPro" id="IPR001810">
    <property type="entry name" value="F-box_dom"/>
</dbReference>
<dbReference type="AlphaFoldDB" id="A0AAW1XU04"/>
<dbReference type="InterPro" id="IPR053772">
    <property type="entry name" value="At1g61320/At1g61330-like"/>
</dbReference>
<comment type="caution">
    <text evidence="3">The sequence shown here is derived from an EMBL/GenBank/DDBJ whole genome shotgun (WGS) entry which is preliminary data.</text>
</comment>
<feature type="domain" description="F-box" evidence="1">
    <location>
        <begin position="33"/>
        <end position="69"/>
    </location>
</feature>
<dbReference type="EMBL" id="JBEDUW010000003">
    <property type="protein sequence ID" value="KAK9939993.1"/>
    <property type="molecule type" value="Genomic_DNA"/>
</dbReference>
<keyword evidence="4" id="KW-1185">Reference proteome</keyword>
<proteinExistence type="predicted"/>